<keyword evidence="4" id="KW-0547">Nucleotide-binding</keyword>
<dbReference type="InterPro" id="IPR002302">
    <property type="entry name" value="Leu-tRNA-ligase"/>
</dbReference>
<keyword evidence="5" id="KW-0067">ATP-binding</keyword>
<name>A0A381WE83_9ZZZZ</name>
<dbReference type="EC" id="6.1.1.4" evidence="2"/>
<sequence length="159" mass="18366">MPTPYDPQAIEARWQLHWLEEGTYEVDNDDPRPPYYVLSMYPYPSGPAHMGHVRNYTMGDLLVRYRTMRGDGVLSPIGFDSFGLPAENAAIQTGTHPRINTEANIEALSASLRRIGAAYDWRRVIRSHDPSYIRWTQWIFLKFYEAGLVYRGQAPVNWC</sequence>
<dbReference type="SUPFAM" id="SSF52374">
    <property type="entry name" value="Nucleotidylyl transferase"/>
    <property type="match status" value="1"/>
</dbReference>
<dbReference type="EMBL" id="UINC01011402">
    <property type="protein sequence ID" value="SVA50348.1"/>
    <property type="molecule type" value="Genomic_DNA"/>
</dbReference>
<protein>
    <recommendedName>
        <fullName evidence="2">leucine--tRNA ligase</fullName>
        <ecNumber evidence="2">6.1.1.4</ecNumber>
    </recommendedName>
</protein>
<dbReference type="GO" id="GO:0006429">
    <property type="term" value="P:leucyl-tRNA aminoacylation"/>
    <property type="evidence" value="ECO:0007669"/>
    <property type="project" value="InterPro"/>
</dbReference>
<keyword evidence="3" id="KW-0436">Ligase</keyword>
<dbReference type="InterPro" id="IPR002300">
    <property type="entry name" value="aa-tRNA-synth_Ia"/>
</dbReference>
<dbReference type="GO" id="GO:0005524">
    <property type="term" value="F:ATP binding"/>
    <property type="evidence" value="ECO:0007669"/>
    <property type="project" value="UniProtKB-KW"/>
</dbReference>
<dbReference type="AlphaFoldDB" id="A0A381WE83"/>
<evidence type="ECO:0000256" key="2">
    <source>
        <dbReference type="ARBA" id="ARBA00013164"/>
    </source>
</evidence>
<evidence type="ECO:0000256" key="6">
    <source>
        <dbReference type="ARBA" id="ARBA00022917"/>
    </source>
</evidence>
<dbReference type="Gene3D" id="3.40.50.620">
    <property type="entry name" value="HUPs"/>
    <property type="match status" value="1"/>
</dbReference>
<gene>
    <name evidence="9" type="ORF">METZ01_LOCUS103202</name>
</gene>
<keyword evidence="6" id="KW-0648">Protein biosynthesis</keyword>
<reference evidence="9" key="1">
    <citation type="submission" date="2018-05" db="EMBL/GenBank/DDBJ databases">
        <authorList>
            <person name="Lanie J.A."/>
            <person name="Ng W.-L."/>
            <person name="Kazmierczak K.M."/>
            <person name="Andrzejewski T.M."/>
            <person name="Davidsen T.M."/>
            <person name="Wayne K.J."/>
            <person name="Tettelin H."/>
            <person name="Glass J.I."/>
            <person name="Rusch D."/>
            <person name="Podicherti R."/>
            <person name="Tsui H.-C.T."/>
            <person name="Winkler M.E."/>
        </authorList>
    </citation>
    <scope>NUCLEOTIDE SEQUENCE</scope>
</reference>
<evidence type="ECO:0000256" key="3">
    <source>
        <dbReference type="ARBA" id="ARBA00022598"/>
    </source>
</evidence>
<proteinExistence type="inferred from homology"/>
<evidence type="ECO:0000313" key="9">
    <source>
        <dbReference type="EMBL" id="SVA50348.1"/>
    </source>
</evidence>
<dbReference type="PRINTS" id="PR00985">
    <property type="entry name" value="TRNASYNTHLEU"/>
</dbReference>
<dbReference type="Pfam" id="PF00133">
    <property type="entry name" value="tRNA-synt_1"/>
    <property type="match status" value="1"/>
</dbReference>
<feature type="non-terminal residue" evidence="9">
    <location>
        <position position="159"/>
    </location>
</feature>
<dbReference type="GO" id="GO:0004823">
    <property type="term" value="F:leucine-tRNA ligase activity"/>
    <property type="evidence" value="ECO:0007669"/>
    <property type="project" value="UniProtKB-EC"/>
</dbReference>
<dbReference type="PANTHER" id="PTHR43740">
    <property type="entry name" value="LEUCYL-TRNA SYNTHETASE"/>
    <property type="match status" value="1"/>
</dbReference>
<dbReference type="FunFam" id="3.40.50.620:FF:000060">
    <property type="entry name" value="Leucine--tRNA ligase"/>
    <property type="match status" value="1"/>
</dbReference>
<dbReference type="InterPro" id="IPR014729">
    <property type="entry name" value="Rossmann-like_a/b/a_fold"/>
</dbReference>
<dbReference type="GO" id="GO:0005829">
    <property type="term" value="C:cytosol"/>
    <property type="evidence" value="ECO:0007669"/>
    <property type="project" value="TreeGrafter"/>
</dbReference>
<accession>A0A381WE83</accession>
<organism evidence="9">
    <name type="scientific">marine metagenome</name>
    <dbReference type="NCBI Taxonomy" id="408172"/>
    <lineage>
        <taxon>unclassified sequences</taxon>
        <taxon>metagenomes</taxon>
        <taxon>ecological metagenomes</taxon>
    </lineage>
</organism>
<comment type="similarity">
    <text evidence="1">Belongs to the class-I aminoacyl-tRNA synthetase family.</text>
</comment>
<keyword evidence="7" id="KW-0030">Aminoacyl-tRNA synthetase</keyword>
<dbReference type="Gene3D" id="1.10.730.10">
    <property type="entry name" value="Isoleucyl-tRNA Synthetase, Domain 1"/>
    <property type="match status" value="1"/>
</dbReference>
<evidence type="ECO:0000256" key="7">
    <source>
        <dbReference type="ARBA" id="ARBA00023146"/>
    </source>
</evidence>
<evidence type="ECO:0000259" key="8">
    <source>
        <dbReference type="Pfam" id="PF00133"/>
    </source>
</evidence>
<dbReference type="PANTHER" id="PTHR43740:SF2">
    <property type="entry name" value="LEUCINE--TRNA LIGASE, MITOCHONDRIAL"/>
    <property type="match status" value="1"/>
</dbReference>
<evidence type="ECO:0000256" key="1">
    <source>
        <dbReference type="ARBA" id="ARBA00005594"/>
    </source>
</evidence>
<feature type="domain" description="Aminoacyl-tRNA synthetase class Ia" evidence="8">
    <location>
        <begin position="14"/>
        <end position="159"/>
    </location>
</feature>
<evidence type="ECO:0000256" key="4">
    <source>
        <dbReference type="ARBA" id="ARBA00022741"/>
    </source>
</evidence>
<evidence type="ECO:0000256" key="5">
    <source>
        <dbReference type="ARBA" id="ARBA00022840"/>
    </source>
</evidence>